<keyword evidence="2" id="KW-1185">Reference proteome</keyword>
<dbReference type="EMBL" id="ML119113">
    <property type="protein sequence ID" value="RPB15417.1"/>
    <property type="molecule type" value="Genomic_DNA"/>
</dbReference>
<evidence type="ECO:0000313" key="1">
    <source>
        <dbReference type="EMBL" id="RPB15417.1"/>
    </source>
</evidence>
<reference evidence="1 2" key="1">
    <citation type="journal article" date="2018" name="Nat. Ecol. Evol.">
        <title>Pezizomycetes genomes reveal the molecular basis of ectomycorrhizal truffle lifestyle.</title>
        <authorList>
            <person name="Murat C."/>
            <person name="Payen T."/>
            <person name="Noel B."/>
            <person name="Kuo A."/>
            <person name="Morin E."/>
            <person name="Chen J."/>
            <person name="Kohler A."/>
            <person name="Krizsan K."/>
            <person name="Balestrini R."/>
            <person name="Da Silva C."/>
            <person name="Montanini B."/>
            <person name="Hainaut M."/>
            <person name="Levati E."/>
            <person name="Barry K.W."/>
            <person name="Belfiori B."/>
            <person name="Cichocki N."/>
            <person name="Clum A."/>
            <person name="Dockter R.B."/>
            <person name="Fauchery L."/>
            <person name="Guy J."/>
            <person name="Iotti M."/>
            <person name="Le Tacon F."/>
            <person name="Lindquist E.A."/>
            <person name="Lipzen A."/>
            <person name="Malagnac F."/>
            <person name="Mello A."/>
            <person name="Molinier V."/>
            <person name="Miyauchi S."/>
            <person name="Poulain J."/>
            <person name="Riccioni C."/>
            <person name="Rubini A."/>
            <person name="Sitrit Y."/>
            <person name="Splivallo R."/>
            <person name="Traeger S."/>
            <person name="Wang M."/>
            <person name="Zifcakova L."/>
            <person name="Wipf D."/>
            <person name="Zambonelli A."/>
            <person name="Paolocci F."/>
            <person name="Nowrousian M."/>
            <person name="Ottonello S."/>
            <person name="Baldrian P."/>
            <person name="Spatafora J.W."/>
            <person name="Henrissat B."/>
            <person name="Nagy L.G."/>
            <person name="Aury J.M."/>
            <person name="Wincker P."/>
            <person name="Grigoriev I.V."/>
            <person name="Bonfante P."/>
            <person name="Martin F.M."/>
        </authorList>
    </citation>
    <scope>NUCLEOTIDE SEQUENCE [LARGE SCALE GENOMIC DNA]</scope>
    <source>
        <strain evidence="1 2">CCBAS932</strain>
    </source>
</reference>
<protein>
    <submittedName>
        <fullName evidence="1">Uncharacterized protein</fullName>
    </submittedName>
</protein>
<name>A0A3N4KY10_9PEZI</name>
<organism evidence="1 2">
    <name type="scientific">Morchella conica CCBAS932</name>
    <dbReference type="NCBI Taxonomy" id="1392247"/>
    <lineage>
        <taxon>Eukaryota</taxon>
        <taxon>Fungi</taxon>
        <taxon>Dikarya</taxon>
        <taxon>Ascomycota</taxon>
        <taxon>Pezizomycotina</taxon>
        <taxon>Pezizomycetes</taxon>
        <taxon>Pezizales</taxon>
        <taxon>Morchellaceae</taxon>
        <taxon>Morchella</taxon>
    </lineage>
</organism>
<accession>A0A3N4KY10</accession>
<dbReference type="InParanoid" id="A0A3N4KY10"/>
<gene>
    <name evidence="1" type="ORF">P167DRAFT_430318</name>
</gene>
<dbReference type="AlphaFoldDB" id="A0A3N4KY10"/>
<dbReference type="Proteomes" id="UP000277580">
    <property type="component" value="Unassembled WGS sequence"/>
</dbReference>
<proteinExistence type="predicted"/>
<evidence type="ECO:0000313" key="2">
    <source>
        <dbReference type="Proteomes" id="UP000277580"/>
    </source>
</evidence>
<sequence>MATQSWKTRWWRRLCSFGLHNTCICTGFTYGSCMFCPSLDLENRKVLAPGHTAAVRSGFIQTLLSPTSLYFTTAKNIGSLHKFHKASLVSSRTSYRPCYNRPWLDKIALANHRRGK</sequence>